<sequence>MSQKYSEGRPRPLSGRLRAVLHRVNILQSWIDRGKGKDIWHVLNPTGWRSPHKIFCKKLIGEKVAHWYLHDIKKDDPLVMVTGQKHDYALH</sequence>
<reference evidence="1" key="1">
    <citation type="submission" date="2022-12" db="EMBL/GenBank/DDBJ databases">
        <title>Draft genome assemblies for two species of Escallonia (Escalloniales).</title>
        <authorList>
            <person name="Chanderbali A."/>
            <person name="Dervinis C."/>
            <person name="Anghel I."/>
            <person name="Soltis D."/>
            <person name="Soltis P."/>
            <person name="Zapata F."/>
        </authorList>
    </citation>
    <scope>NUCLEOTIDE SEQUENCE</scope>
    <source>
        <strain evidence="1">UCBG64.0493</strain>
        <tissue evidence="1">Leaf</tissue>
    </source>
</reference>
<accession>A0AA88V4T9</accession>
<proteinExistence type="predicted"/>
<comment type="caution">
    <text evidence="1">The sequence shown here is derived from an EMBL/GenBank/DDBJ whole genome shotgun (WGS) entry which is preliminary data.</text>
</comment>
<evidence type="ECO:0000313" key="1">
    <source>
        <dbReference type="EMBL" id="KAK3000485.1"/>
    </source>
</evidence>
<dbReference type="EMBL" id="JAVXUP010002997">
    <property type="protein sequence ID" value="KAK3000485.1"/>
    <property type="molecule type" value="Genomic_DNA"/>
</dbReference>
<name>A0AA88V4T9_9ASTE</name>
<dbReference type="AlphaFoldDB" id="A0AA88V4T9"/>
<protein>
    <submittedName>
        <fullName evidence="1">Uncharacterized protein</fullName>
    </submittedName>
</protein>
<evidence type="ECO:0000313" key="2">
    <source>
        <dbReference type="Proteomes" id="UP001188597"/>
    </source>
</evidence>
<dbReference type="Proteomes" id="UP001188597">
    <property type="component" value="Unassembled WGS sequence"/>
</dbReference>
<organism evidence="1 2">
    <name type="scientific">Escallonia herrerae</name>
    <dbReference type="NCBI Taxonomy" id="1293975"/>
    <lineage>
        <taxon>Eukaryota</taxon>
        <taxon>Viridiplantae</taxon>
        <taxon>Streptophyta</taxon>
        <taxon>Embryophyta</taxon>
        <taxon>Tracheophyta</taxon>
        <taxon>Spermatophyta</taxon>
        <taxon>Magnoliopsida</taxon>
        <taxon>eudicotyledons</taxon>
        <taxon>Gunneridae</taxon>
        <taxon>Pentapetalae</taxon>
        <taxon>asterids</taxon>
        <taxon>campanulids</taxon>
        <taxon>Escalloniales</taxon>
        <taxon>Escalloniaceae</taxon>
        <taxon>Escallonia</taxon>
    </lineage>
</organism>
<gene>
    <name evidence="1" type="ORF">RJ639_021034</name>
</gene>
<keyword evidence="2" id="KW-1185">Reference proteome</keyword>